<dbReference type="EMBL" id="LAZR01020959">
    <property type="protein sequence ID" value="KKL86986.1"/>
    <property type="molecule type" value="Genomic_DNA"/>
</dbReference>
<dbReference type="AlphaFoldDB" id="A0A0F9G984"/>
<evidence type="ECO:0000313" key="2">
    <source>
        <dbReference type="EMBL" id="KKL86986.1"/>
    </source>
</evidence>
<organism evidence="2">
    <name type="scientific">marine sediment metagenome</name>
    <dbReference type="NCBI Taxonomy" id="412755"/>
    <lineage>
        <taxon>unclassified sequences</taxon>
        <taxon>metagenomes</taxon>
        <taxon>ecological metagenomes</taxon>
    </lineage>
</organism>
<evidence type="ECO:0000256" key="1">
    <source>
        <dbReference type="SAM" id="MobiDB-lite"/>
    </source>
</evidence>
<comment type="caution">
    <text evidence="2">The sequence shown here is derived from an EMBL/GenBank/DDBJ whole genome shotgun (WGS) entry which is preliminary data.</text>
</comment>
<protein>
    <submittedName>
        <fullName evidence="2">Uncharacterized protein</fullName>
    </submittedName>
</protein>
<feature type="compositionally biased region" description="Polar residues" evidence="1">
    <location>
        <begin position="40"/>
        <end position="58"/>
    </location>
</feature>
<sequence>MNLPIQRKALIGFALSFGLSTLFAVPLAFADESRAEAKTHQSTSANPTLAESHLQQGESIELEAINHDGMDHGSMEHDMMGADVNADDSKAEAKHDH</sequence>
<accession>A0A0F9G984</accession>
<feature type="compositionally biased region" description="Basic and acidic residues" evidence="1">
    <location>
        <begin position="87"/>
        <end position="97"/>
    </location>
</feature>
<gene>
    <name evidence="2" type="ORF">LCGC14_1939260</name>
</gene>
<feature type="compositionally biased region" description="Basic and acidic residues" evidence="1">
    <location>
        <begin position="64"/>
        <end position="80"/>
    </location>
</feature>
<name>A0A0F9G984_9ZZZZ</name>
<proteinExistence type="predicted"/>
<reference evidence="2" key="1">
    <citation type="journal article" date="2015" name="Nature">
        <title>Complex archaea that bridge the gap between prokaryotes and eukaryotes.</title>
        <authorList>
            <person name="Spang A."/>
            <person name="Saw J.H."/>
            <person name="Jorgensen S.L."/>
            <person name="Zaremba-Niedzwiedzka K."/>
            <person name="Martijn J."/>
            <person name="Lind A.E."/>
            <person name="van Eijk R."/>
            <person name="Schleper C."/>
            <person name="Guy L."/>
            <person name="Ettema T.J."/>
        </authorList>
    </citation>
    <scope>NUCLEOTIDE SEQUENCE</scope>
</reference>
<feature type="region of interest" description="Disordered" evidence="1">
    <location>
        <begin position="33"/>
        <end position="97"/>
    </location>
</feature>